<dbReference type="AlphaFoldDB" id="A0A4S5BM71"/>
<evidence type="ECO:0000313" key="3">
    <source>
        <dbReference type="Proteomes" id="UP000306236"/>
    </source>
</evidence>
<keyword evidence="1" id="KW-1133">Transmembrane helix</keyword>
<dbReference type="RefSeq" id="WP_136407266.1">
    <property type="nucleotide sequence ID" value="NZ_SSWX01000019.1"/>
</dbReference>
<proteinExistence type="predicted"/>
<dbReference type="Proteomes" id="UP000306236">
    <property type="component" value="Unassembled WGS sequence"/>
</dbReference>
<keyword evidence="1" id="KW-0812">Transmembrane</keyword>
<dbReference type="EMBL" id="SSWX01000019">
    <property type="protein sequence ID" value="THJ31901.1"/>
    <property type="molecule type" value="Genomic_DNA"/>
</dbReference>
<keyword evidence="1" id="KW-0472">Membrane</keyword>
<accession>A0A4S5BM71</accession>
<feature type="transmembrane region" description="Helical" evidence="1">
    <location>
        <begin position="12"/>
        <end position="33"/>
    </location>
</feature>
<feature type="transmembrane region" description="Helical" evidence="1">
    <location>
        <begin position="100"/>
        <end position="128"/>
    </location>
</feature>
<keyword evidence="3" id="KW-1185">Reference proteome</keyword>
<organism evidence="2 3">
    <name type="scientific">Lampropedia aestuarii</name>
    <dbReference type="NCBI Taxonomy" id="2562762"/>
    <lineage>
        <taxon>Bacteria</taxon>
        <taxon>Pseudomonadati</taxon>
        <taxon>Pseudomonadota</taxon>
        <taxon>Betaproteobacteria</taxon>
        <taxon>Burkholderiales</taxon>
        <taxon>Comamonadaceae</taxon>
        <taxon>Lampropedia</taxon>
    </lineage>
</organism>
<evidence type="ECO:0000256" key="1">
    <source>
        <dbReference type="SAM" id="Phobius"/>
    </source>
</evidence>
<feature type="transmembrane region" description="Helical" evidence="1">
    <location>
        <begin position="148"/>
        <end position="169"/>
    </location>
</feature>
<evidence type="ECO:0000313" key="2">
    <source>
        <dbReference type="EMBL" id="THJ31901.1"/>
    </source>
</evidence>
<gene>
    <name evidence="2" type="ORF">E8K88_13825</name>
</gene>
<comment type="caution">
    <text evidence="2">The sequence shown here is derived from an EMBL/GenBank/DDBJ whole genome shotgun (WGS) entry which is preliminary data.</text>
</comment>
<name>A0A4S5BM71_9BURK</name>
<reference evidence="2 3" key="1">
    <citation type="submission" date="2019-04" db="EMBL/GenBank/DDBJ databases">
        <title>Lampropedia sp YIM MLB12 draf genome.</title>
        <authorList>
            <person name="Wang Y.-X."/>
        </authorList>
    </citation>
    <scope>NUCLEOTIDE SEQUENCE [LARGE SCALE GENOMIC DNA]</scope>
    <source>
        <strain evidence="2 3">YIM MLB12</strain>
    </source>
</reference>
<sequence length="252" mass="27703">MATLAVYIPTKPITSAFAVISTMTPLLSPFQYFCTTKGKLALLIGTALALIGGYYSAPHLPPVLGWENGLLENTQVVILLFGGCWAYAEATNTGRQPNKAFWWVITPIWFVMALRELSWGAVLLMPLYMDPITGPIFSSTQQLFYKPLVSPVLVLLVVGQLAAALRWRLDRLLPVLWRANAIPLLEFSLFVACFLVSTAAEGHMGMHISGLDEGSAQLLEEWAELLAYIALFIGQARVLLALRKHSATNARV</sequence>
<feature type="transmembrane region" description="Helical" evidence="1">
    <location>
        <begin position="69"/>
        <end position="88"/>
    </location>
</feature>
<feature type="transmembrane region" description="Helical" evidence="1">
    <location>
        <begin position="181"/>
        <end position="200"/>
    </location>
</feature>
<feature type="transmembrane region" description="Helical" evidence="1">
    <location>
        <begin position="225"/>
        <end position="242"/>
    </location>
</feature>
<protein>
    <submittedName>
        <fullName evidence="2">Uncharacterized protein</fullName>
    </submittedName>
</protein>
<dbReference type="OrthoDB" id="1679451at2"/>
<feature type="transmembrane region" description="Helical" evidence="1">
    <location>
        <begin position="40"/>
        <end position="57"/>
    </location>
</feature>